<dbReference type="Gramene" id="KCW60346">
    <property type="protein sequence ID" value="KCW60346"/>
    <property type="gene ID" value="EUGRSUZ_H03063"/>
</dbReference>
<accession>A0A059B375</accession>
<evidence type="ECO:0000313" key="1">
    <source>
        <dbReference type="EMBL" id="KCW60346.1"/>
    </source>
</evidence>
<protein>
    <submittedName>
        <fullName evidence="1">Uncharacterized protein</fullName>
    </submittedName>
</protein>
<reference evidence="1" key="1">
    <citation type="submission" date="2013-07" db="EMBL/GenBank/DDBJ databases">
        <title>The genome of Eucalyptus grandis.</title>
        <authorList>
            <person name="Schmutz J."/>
            <person name="Hayes R."/>
            <person name="Myburg A."/>
            <person name="Tuskan G."/>
            <person name="Grattapaglia D."/>
            <person name="Rokhsar D.S."/>
        </authorList>
    </citation>
    <scope>NUCLEOTIDE SEQUENCE</scope>
    <source>
        <tissue evidence="1">Leaf extractions</tissue>
    </source>
</reference>
<organism evidence="1">
    <name type="scientific">Eucalyptus grandis</name>
    <name type="common">Flooded gum</name>
    <dbReference type="NCBI Taxonomy" id="71139"/>
    <lineage>
        <taxon>Eukaryota</taxon>
        <taxon>Viridiplantae</taxon>
        <taxon>Streptophyta</taxon>
        <taxon>Embryophyta</taxon>
        <taxon>Tracheophyta</taxon>
        <taxon>Spermatophyta</taxon>
        <taxon>Magnoliopsida</taxon>
        <taxon>eudicotyledons</taxon>
        <taxon>Gunneridae</taxon>
        <taxon>Pentapetalae</taxon>
        <taxon>rosids</taxon>
        <taxon>malvids</taxon>
        <taxon>Myrtales</taxon>
        <taxon>Myrtaceae</taxon>
        <taxon>Myrtoideae</taxon>
        <taxon>Eucalypteae</taxon>
        <taxon>Eucalyptus</taxon>
    </lineage>
</organism>
<dbReference type="EMBL" id="KK198760">
    <property type="protein sequence ID" value="KCW60346.1"/>
    <property type="molecule type" value="Genomic_DNA"/>
</dbReference>
<dbReference type="AlphaFoldDB" id="A0A059B375"/>
<sequence length="74" mass="8469">MDVARDLLGSSWTCRVIPFYEVYLATLGFISDIPHGEIREENQTRAQPHHFLWFTSSSSSVLHSHSIFVHLLAI</sequence>
<gene>
    <name evidence="1" type="ORF">EUGRSUZ_H03063</name>
</gene>
<proteinExistence type="predicted"/>
<name>A0A059B375_EUCGR</name>
<dbReference type="InParanoid" id="A0A059B375"/>